<dbReference type="Pfam" id="PF22673">
    <property type="entry name" value="MCP-like_PDC_1"/>
    <property type="match status" value="1"/>
</dbReference>
<evidence type="ECO:0000256" key="5">
    <source>
        <dbReference type="ARBA" id="ARBA00022692"/>
    </source>
</evidence>
<evidence type="ECO:0000256" key="4">
    <source>
        <dbReference type="ARBA" id="ARBA00022500"/>
    </source>
</evidence>
<evidence type="ECO:0000256" key="10">
    <source>
        <dbReference type="PROSITE-ProRule" id="PRU00284"/>
    </source>
</evidence>
<dbReference type="PANTHER" id="PTHR32089">
    <property type="entry name" value="METHYL-ACCEPTING CHEMOTAXIS PROTEIN MCPB"/>
    <property type="match status" value="1"/>
</dbReference>
<evidence type="ECO:0000313" key="15">
    <source>
        <dbReference type="Proteomes" id="UP000426235"/>
    </source>
</evidence>
<gene>
    <name evidence="14" type="ORF">GPJ81_09920</name>
</gene>
<dbReference type="PROSITE" id="PS50885">
    <property type="entry name" value="HAMP"/>
    <property type="match status" value="1"/>
</dbReference>
<evidence type="ECO:0000259" key="12">
    <source>
        <dbReference type="PROSITE" id="PS50111"/>
    </source>
</evidence>
<reference evidence="14" key="1">
    <citation type="submission" date="2019-12" db="EMBL/GenBank/DDBJ databases">
        <title>Hybrid Genome Assemblies of two High G+C Isolates from Undergraduate Microbiology Courses.</title>
        <authorList>
            <person name="Ne Ville C.J."/>
            <person name="Enright D."/>
            <person name="Hernandez I."/>
            <person name="Dodsworth J."/>
            <person name="Orwin P.M."/>
        </authorList>
    </citation>
    <scope>NUCLEOTIDE SEQUENCE [LARGE SCALE GENOMIC DNA]</scope>
    <source>
        <strain evidence="14">Neo</strain>
    </source>
</reference>
<dbReference type="Proteomes" id="UP000426235">
    <property type="component" value="Chromosome"/>
</dbReference>
<dbReference type="PANTHER" id="PTHR32089:SF39">
    <property type="entry name" value="METHYL-ACCEPTING CHEMOTAXIS PROTEIN HLYB"/>
    <property type="match status" value="1"/>
</dbReference>
<evidence type="ECO:0000256" key="7">
    <source>
        <dbReference type="ARBA" id="ARBA00023136"/>
    </source>
</evidence>
<keyword evidence="8 10" id="KW-0807">Transducer</keyword>
<dbReference type="EMBL" id="CP046621">
    <property type="protein sequence ID" value="QGW76980.1"/>
    <property type="molecule type" value="Genomic_DNA"/>
</dbReference>
<keyword evidence="7 11" id="KW-0472">Membrane</keyword>
<keyword evidence="2" id="KW-1003">Cell membrane</keyword>
<sequence length="714" mass="76670">MRSSLLTIQSKITLLASLCLLLIVALLVGLSLYQAGNSSEQVKHASSAMLASAAESHMQALAKVQALQVQRTFMQTHEYGQGLSRYLLYLRQRAQHGELAPQQLRQELTRQLRQALIDKPDLLGLYVIFEANALDGADSRFAGQTELGSNEAGRYALYWVQSTPGELQPVIGDEGLLANTQPGPSGSPYNAFYTCARNRQAACVLEPYFDEASGTRKLVTSIAFPLMENGKVIAVIGLDINLAALQQSSEASSRGLFDGNGRISIISPSGVIAAHSQDAKRLGQRLSQVLGSEADGVLGALRQKQAKVFVDQQQINVLEPLAPITDAAPWGILVGVPQNILLAPAERLQQELDRQREQATTLELLLGGGAALLGVLLIWLAALRITRPLQSLTHMLADIAEGEGDLTRRLAVQSRDEIGQLAKAFNRFVERIHTSIGEVSSTTRQLNEVATRVVNASNSSMSNSDEQASRTNSVAAAINQLGAAAQEIARNAADASHQASDVRQLAEEGSQVLKKTISAMHQLSSKISASSSNIEMLNSKTVDIGQILEVIKSISEQTNLLALNAAIEAARAGEAGRGFAVVADEVRNLAHRTQASAQQIQSMIEGLQVDARDSVTTMTESQSHSAESVTIANQAGERLGSMTLRIGEIDGMNQSVATATEEQTSVIEALNMDISEINTLNQQGVENLNATLRACGDLEQQAARLKHLVDSFRI</sequence>
<dbReference type="InterPro" id="IPR003660">
    <property type="entry name" value="HAMP_dom"/>
</dbReference>
<dbReference type="Pfam" id="PF00672">
    <property type="entry name" value="HAMP"/>
    <property type="match status" value="1"/>
</dbReference>
<evidence type="ECO:0000256" key="6">
    <source>
        <dbReference type="ARBA" id="ARBA00022989"/>
    </source>
</evidence>
<comment type="similarity">
    <text evidence="9">Belongs to the methyl-accepting chemotaxis (MCP) protein family.</text>
</comment>
<dbReference type="AlphaFoldDB" id="A0A6I6GRD5"/>
<dbReference type="Gene3D" id="6.10.340.10">
    <property type="match status" value="1"/>
</dbReference>
<evidence type="ECO:0000259" key="13">
    <source>
        <dbReference type="PROSITE" id="PS50885"/>
    </source>
</evidence>
<keyword evidence="6 11" id="KW-1133">Transmembrane helix</keyword>
<evidence type="ECO:0000256" key="11">
    <source>
        <dbReference type="SAM" id="Phobius"/>
    </source>
</evidence>
<accession>A0A6I6GRD5</accession>
<dbReference type="FunFam" id="1.10.287.950:FF:000001">
    <property type="entry name" value="Methyl-accepting chemotaxis sensory transducer"/>
    <property type="match status" value="1"/>
</dbReference>
<dbReference type="GO" id="GO:0007165">
    <property type="term" value="P:signal transduction"/>
    <property type="evidence" value="ECO:0007669"/>
    <property type="project" value="UniProtKB-KW"/>
</dbReference>
<keyword evidence="4" id="KW-0145">Chemotaxis</keyword>
<comment type="subcellular location">
    <subcellularLocation>
        <location evidence="1">Cell membrane</location>
        <topology evidence="1">Multi-pass membrane protein</topology>
    </subcellularLocation>
</comment>
<evidence type="ECO:0000256" key="2">
    <source>
        <dbReference type="ARBA" id="ARBA00022475"/>
    </source>
</evidence>
<proteinExistence type="inferred from homology"/>
<keyword evidence="3" id="KW-0488">Methylation</keyword>
<dbReference type="CDD" id="cd11386">
    <property type="entry name" value="MCP_signal"/>
    <property type="match status" value="1"/>
</dbReference>
<evidence type="ECO:0000313" key="14">
    <source>
        <dbReference type="EMBL" id="QGW76980.1"/>
    </source>
</evidence>
<dbReference type="Pfam" id="PF00015">
    <property type="entry name" value="MCPsignal"/>
    <property type="match status" value="1"/>
</dbReference>
<feature type="transmembrane region" description="Helical" evidence="11">
    <location>
        <begin position="12"/>
        <end position="33"/>
    </location>
</feature>
<dbReference type="SMART" id="SM00304">
    <property type="entry name" value="HAMP"/>
    <property type="match status" value="1"/>
</dbReference>
<dbReference type="Gene3D" id="1.10.287.950">
    <property type="entry name" value="Methyl-accepting chemotaxis protein"/>
    <property type="match status" value="1"/>
</dbReference>
<keyword evidence="5 11" id="KW-0812">Transmembrane</keyword>
<keyword evidence="15" id="KW-1185">Reference proteome</keyword>
<dbReference type="GO" id="GO:0006935">
    <property type="term" value="P:chemotaxis"/>
    <property type="evidence" value="ECO:0007669"/>
    <property type="project" value="UniProtKB-KW"/>
</dbReference>
<dbReference type="GO" id="GO:0005886">
    <property type="term" value="C:plasma membrane"/>
    <property type="evidence" value="ECO:0007669"/>
    <property type="project" value="UniProtKB-SubCell"/>
</dbReference>
<protein>
    <submittedName>
        <fullName evidence="14">HAMP domain-containing protein</fullName>
    </submittedName>
</protein>
<organism evidence="14 15">
    <name type="scientific">Pseudomonas alkylphenolica</name>
    <dbReference type="NCBI Taxonomy" id="237609"/>
    <lineage>
        <taxon>Bacteria</taxon>
        <taxon>Pseudomonadati</taxon>
        <taxon>Pseudomonadota</taxon>
        <taxon>Gammaproteobacteria</taxon>
        <taxon>Pseudomonadales</taxon>
        <taxon>Pseudomonadaceae</taxon>
        <taxon>Pseudomonas</taxon>
    </lineage>
</organism>
<dbReference type="CDD" id="cd12913">
    <property type="entry name" value="PDC1_MCP_like"/>
    <property type="match status" value="1"/>
</dbReference>
<evidence type="ECO:0000256" key="3">
    <source>
        <dbReference type="ARBA" id="ARBA00022481"/>
    </source>
</evidence>
<dbReference type="SMART" id="SM00283">
    <property type="entry name" value="MA"/>
    <property type="match status" value="1"/>
</dbReference>
<feature type="domain" description="HAMP" evidence="13">
    <location>
        <begin position="383"/>
        <end position="437"/>
    </location>
</feature>
<feature type="domain" description="Methyl-accepting transducer" evidence="12">
    <location>
        <begin position="442"/>
        <end position="678"/>
    </location>
</feature>
<dbReference type="CDD" id="cd06225">
    <property type="entry name" value="HAMP"/>
    <property type="match status" value="1"/>
</dbReference>
<dbReference type="Gene3D" id="3.30.450.20">
    <property type="entry name" value="PAS domain"/>
    <property type="match status" value="1"/>
</dbReference>
<name>A0A6I6GRD5_9PSED</name>
<dbReference type="InterPro" id="IPR004089">
    <property type="entry name" value="MCPsignal_dom"/>
</dbReference>
<evidence type="ECO:0000256" key="1">
    <source>
        <dbReference type="ARBA" id="ARBA00004651"/>
    </source>
</evidence>
<dbReference type="PROSITE" id="PS50111">
    <property type="entry name" value="CHEMOTAXIS_TRANSDUC_2"/>
    <property type="match status" value="1"/>
</dbReference>
<dbReference type="RefSeq" id="WP_157192018.1">
    <property type="nucleotide sequence ID" value="NZ_CP046621.1"/>
</dbReference>
<evidence type="ECO:0000256" key="8">
    <source>
        <dbReference type="ARBA" id="ARBA00023224"/>
    </source>
</evidence>
<dbReference type="SUPFAM" id="SSF58104">
    <property type="entry name" value="Methyl-accepting chemotaxis protein (MCP) signaling domain"/>
    <property type="match status" value="1"/>
</dbReference>
<evidence type="ECO:0000256" key="9">
    <source>
        <dbReference type="ARBA" id="ARBA00029447"/>
    </source>
</evidence>